<dbReference type="EMBL" id="BROH01000008">
    <property type="protein sequence ID" value="GKY88927.1"/>
    <property type="molecule type" value="Genomic_DNA"/>
</dbReference>
<accession>A0ABQ5LXV4</accession>
<organism evidence="1 2">
    <name type="scientific">Sinisalibacter aestuarii</name>
    <dbReference type="NCBI Taxonomy" id="2949426"/>
    <lineage>
        <taxon>Bacteria</taxon>
        <taxon>Pseudomonadati</taxon>
        <taxon>Pseudomonadota</taxon>
        <taxon>Alphaproteobacteria</taxon>
        <taxon>Rhodobacterales</taxon>
        <taxon>Roseobacteraceae</taxon>
        <taxon>Sinisalibacter</taxon>
    </lineage>
</organism>
<sequence>MISHAHKTVFVHIPKCGGQSIEAAFLQDLGLNWKERAALLLRPNDVPSLGPPRLAHLLARDYVALHYLSADLFERYFTFAIVRSPVARVLSSCNYLGHKKSLSHFVQHRLARAFEERDPFTGDFYFLRPQVDYLNDAGGAALLDRVYRLEELDGARDEIAARSGLATPIPHNNRSTPTAAQADLTQDDLAVIHALYKEDFDVLGYRATL</sequence>
<dbReference type="Proteomes" id="UP001144205">
    <property type="component" value="Unassembled WGS sequence"/>
</dbReference>
<evidence type="ECO:0000313" key="1">
    <source>
        <dbReference type="EMBL" id="GKY88927.1"/>
    </source>
</evidence>
<keyword evidence="2" id="KW-1185">Reference proteome</keyword>
<name>A0ABQ5LXV4_9RHOB</name>
<evidence type="ECO:0008006" key="3">
    <source>
        <dbReference type="Google" id="ProtNLM"/>
    </source>
</evidence>
<dbReference type="RefSeq" id="WP_281842961.1">
    <property type="nucleotide sequence ID" value="NZ_BROH01000008.1"/>
</dbReference>
<evidence type="ECO:0000313" key="2">
    <source>
        <dbReference type="Proteomes" id="UP001144205"/>
    </source>
</evidence>
<proteinExistence type="predicted"/>
<dbReference type="Gene3D" id="3.40.50.300">
    <property type="entry name" value="P-loop containing nucleotide triphosphate hydrolases"/>
    <property type="match status" value="1"/>
</dbReference>
<protein>
    <recommendedName>
        <fullName evidence="3">Sulfotransferase family protein</fullName>
    </recommendedName>
</protein>
<dbReference type="Pfam" id="PF03567">
    <property type="entry name" value="Sulfotransfer_2"/>
    <property type="match status" value="1"/>
</dbReference>
<comment type="caution">
    <text evidence="1">The sequence shown here is derived from an EMBL/GenBank/DDBJ whole genome shotgun (WGS) entry which is preliminary data.</text>
</comment>
<reference evidence="1" key="1">
    <citation type="journal article" date="2023" name="Int. J. Syst. Evol. Microbiol.">
        <title>Sinisalibacter aestuarii sp. nov., isolated from estuarine sediment of the Arakawa River.</title>
        <authorList>
            <person name="Arafat S.T."/>
            <person name="Hirano S."/>
            <person name="Sato A."/>
            <person name="Takeuchi K."/>
            <person name="Yasuda T."/>
            <person name="Terahara T."/>
            <person name="Hamada M."/>
            <person name="Kobayashi T."/>
        </authorList>
    </citation>
    <scope>NUCLEOTIDE SEQUENCE</scope>
    <source>
        <strain evidence="1">B-399</strain>
    </source>
</reference>
<dbReference type="InterPro" id="IPR027417">
    <property type="entry name" value="P-loop_NTPase"/>
</dbReference>
<gene>
    <name evidence="1" type="ORF">STA1M1_27960</name>
</gene>
<dbReference type="InterPro" id="IPR005331">
    <property type="entry name" value="Sulfotransferase"/>
</dbReference>